<dbReference type="CDD" id="cd03758">
    <property type="entry name" value="proteasome_beta_type_2"/>
    <property type="match status" value="1"/>
</dbReference>
<comment type="function">
    <text evidence="6">Component of the proteasome, a multicatalytic proteinase complex which is characterized by its ability to cleave peptides with Arg, Phe, Tyr, Leu, and Glu adjacent to the leaving group at neutral or slightly basic pH. The proteasome has an ATP-dependent proteolytic activity.</text>
</comment>
<dbReference type="InterPro" id="IPR001353">
    <property type="entry name" value="Proteasome_sua/b"/>
</dbReference>
<dbReference type="PANTHER" id="PTHR32194">
    <property type="entry name" value="METALLOPROTEASE TLDD"/>
    <property type="match status" value="1"/>
</dbReference>
<proteinExistence type="inferred from homology"/>
<keyword evidence="1 6" id="KW-0963">Cytoplasm</keyword>
<dbReference type="InterPro" id="IPR029055">
    <property type="entry name" value="Ntn_hydrolases_N"/>
</dbReference>
<gene>
    <name evidence="7" type="ORF">LAZ67_4002658</name>
    <name evidence="8" type="ORF">LAZ67_4002665</name>
</gene>
<evidence type="ECO:0000313" key="7">
    <source>
        <dbReference type="EMBL" id="UYV66715.1"/>
    </source>
</evidence>
<dbReference type="Proteomes" id="UP001235939">
    <property type="component" value="Chromosome 04"/>
</dbReference>
<dbReference type="InterPro" id="IPR035206">
    <property type="entry name" value="Proteasome_beta2"/>
</dbReference>
<evidence type="ECO:0000256" key="6">
    <source>
        <dbReference type="RuleBase" id="RU004203"/>
    </source>
</evidence>
<dbReference type="InterPro" id="IPR016050">
    <property type="entry name" value="Proteasome_bsu_CS"/>
</dbReference>
<evidence type="ECO:0000256" key="5">
    <source>
        <dbReference type="ARBA" id="ARBA00026071"/>
    </source>
</evidence>
<evidence type="ECO:0000313" key="9">
    <source>
        <dbReference type="Proteomes" id="UP001235939"/>
    </source>
</evidence>
<sequence>MECLIGITFKDFVLLAADTMAAHSIISIKQDHNKLYQLSDHLGMLVSGESGDTVQFAEYISKNIQLFKMRNGFELSPQAAANYTRKNLADSLRTRNHYMVNLLLAGYDEKDGPGLYYIDHLATMAKVPYAVHGYGGYFIYGLLDRYYRSDVEQKDAIEILRKCIAEIQKRLVLNLPSFKMWIIDANGIKDVDAPTPME</sequence>
<dbReference type="InterPro" id="IPR023333">
    <property type="entry name" value="Proteasome_suB-type"/>
</dbReference>
<comment type="subunit">
    <text evidence="6">Component of the proteasome complex.</text>
</comment>
<keyword evidence="9" id="KW-1185">Reference proteome</keyword>
<dbReference type="PROSITE" id="PS51476">
    <property type="entry name" value="PROTEASOME_BETA_2"/>
    <property type="match status" value="1"/>
</dbReference>
<evidence type="ECO:0000256" key="1">
    <source>
        <dbReference type="ARBA" id="ARBA00022490"/>
    </source>
</evidence>
<reference evidence="8 9" key="1">
    <citation type="submission" date="2022-01" db="EMBL/GenBank/DDBJ databases">
        <title>A chromosomal length assembly of Cordylochernes scorpioides.</title>
        <authorList>
            <person name="Zeh D."/>
            <person name="Zeh J."/>
        </authorList>
    </citation>
    <scope>NUCLEOTIDE SEQUENCE [LARGE SCALE GENOMIC DNA]</scope>
    <source>
        <strain evidence="8">IN4F17</strain>
        <tissue evidence="8">Whole Body</tissue>
    </source>
</reference>
<name>A0ABY6KG06_9ARAC</name>
<keyword evidence="3 6" id="KW-0539">Nucleus</keyword>
<evidence type="ECO:0000256" key="2">
    <source>
        <dbReference type="ARBA" id="ARBA00022942"/>
    </source>
</evidence>
<comment type="similarity">
    <text evidence="6">Belongs to the peptidase T1B family.</text>
</comment>
<dbReference type="Gene3D" id="3.60.20.10">
    <property type="entry name" value="Glutamine Phosphoribosylpyrophosphate, subunit 1, domain 1"/>
    <property type="match status" value="1"/>
</dbReference>
<organism evidence="8 9">
    <name type="scientific">Cordylochernes scorpioides</name>
    <dbReference type="NCBI Taxonomy" id="51811"/>
    <lineage>
        <taxon>Eukaryota</taxon>
        <taxon>Metazoa</taxon>
        <taxon>Ecdysozoa</taxon>
        <taxon>Arthropoda</taxon>
        <taxon>Chelicerata</taxon>
        <taxon>Arachnida</taxon>
        <taxon>Pseudoscorpiones</taxon>
        <taxon>Cheliferoidea</taxon>
        <taxon>Chernetidae</taxon>
        <taxon>Cordylochernes</taxon>
    </lineage>
</organism>
<dbReference type="PANTHER" id="PTHR32194:SF2">
    <property type="entry name" value="PROTEASOME SUBUNIT BETA TYPE-1"/>
    <property type="match status" value="1"/>
</dbReference>
<accession>A0ABY6KG06</accession>
<evidence type="ECO:0000313" key="8">
    <source>
        <dbReference type="EMBL" id="UYV66718.1"/>
    </source>
</evidence>
<evidence type="ECO:0000256" key="3">
    <source>
        <dbReference type="ARBA" id="ARBA00023242"/>
    </source>
</evidence>
<comment type="function">
    <text evidence="4">Non-catalytic component of the proteasome, a multicatalytic proteinase complex which is characterized by its ability to cleave peptides with Arg, Phe, Tyr, Leu, and Glu adjacent to the leaving group at neutral or slightly basic pH. The proteasome has an ATP-dependent proteolytic activity.</text>
</comment>
<evidence type="ECO:0000256" key="4">
    <source>
        <dbReference type="ARBA" id="ARBA00024953"/>
    </source>
</evidence>
<protein>
    <recommendedName>
        <fullName evidence="6">Proteasome subunit beta</fullName>
    </recommendedName>
</protein>
<keyword evidence="2 6" id="KW-0647">Proteasome</keyword>
<dbReference type="EMBL" id="CP092866">
    <property type="protein sequence ID" value="UYV66718.1"/>
    <property type="molecule type" value="Genomic_DNA"/>
</dbReference>
<dbReference type="PROSITE" id="PS00854">
    <property type="entry name" value="PROTEASOME_BETA_1"/>
    <property type="match status" value="1"/>
</dbReference>
<comment type="subcellular location">
    <subcellularLocation>
        <location evidence="6">Cytoplasm</location>
    </subcellularLocation>
    <subcellularLocation>
        <location evidence="6">Nucleus</location>
    </subcellularLocation>
</comment>
<dbReference type="EMBL" id="CP092866">
    <property type="protein sequence ID" value="UYV66715.1"/>
    <property type="molecule type" value="Genomic_DNA"/>
</dbReference>
<dbReference type="Pfam" id="PF00227">
    <property type="entry name" value="Proteasome"/>
    <property type="match status" value="1"/>
</dbReference>
<comment type="subunit">
    <text evidence="5">The 26S proteasome consists of a 20S proteasome core and two 19S regulatory subunits. The 20S proteasome core is composed of 28 subunits that are arranged in four stacked rings, resulting in a barrel-shaped structure. The two end rings are each formed by seven alpha subunits, and the two central rings are each formed by seven beta subunits. The catalytic chamber with the active sites is on the inside of the barrel.</text>
</comment>
<dbReference type="SUPFAM" id="SSF56235">
    <property type="entry name" value="N-terminal nucleophile aminohydrolases (Ntn hydrolases)"/>
    <property type="match status" value="1"/>
</dbReference>